<name>A0A150WWR2_BDEBC</name>
<dbReference type="EMBL" id="LUKF01000001">
    <property type="protein sequence ID" value="KYG70894.1"/>
    <property type="molecule type" value="Genomic_DNA"/>
</dbReference>
<evidence type="ECO:0000313" key="4">
    <source>
        <dbReference type="Proteomes" id="UP000075391"/>
    </source>
</evidence>
<keyword evidence="1" id="KW-0597">Phosphoprotein</keyword>
<feature type="modified residue" description="4-aspartylphosphate" evidence="1">
    <location>
        <position position="44"/>
    </location>
</feature>
<feature type="domain" description="Response regulatory" evidence="2">
    <location>
        <begin position="1"/>
        <end position="111"/>
    </location>
</feature>
<dbReference type="AlphaFoldDB" id="A0A150WWR2"/>
<organism evidence="3 4">
    <name type="scientific">Bdellovibrio bacteriovorus</name>
    <dbReference type="NCBI Taxonomy" id="959"/>
    <lineage>
        <taxon>Bacteria</taxon>
        <taxon>Pseudomonadati</taxon>
        <taxon>Bdellovibrionota</taxon>
        <taxon>Bdellovibrionia</taxon>
        <taxon>Bdellovibrionales</taxon>
        <taxon>Pseudobdellovibrionaceae</taxon>
        <taxon>Bdellovibrio</taxon>
    </lineage>
</organism>
<dbReference type="PANTHER" id="PTHR43228">
    <property type="entry name" value="TWO-COMPONENT RESPONSE REGULATOR"/>
    <property type="match status" value="1"/>
</dbReference>
<sequence length="112" mass="12431">MILAAALSELGFQNIIQAEDGAVALAKIERAHDMGASIDLLFLDWQMPKRNGLSLLTDLRRSQRHKNIKIVMTTNVADEKSVKEALNQGLDSYIIKPLSLDTLKSKLLAMKL</sequence>
<protein>
    <recommendedName>
        <fullName evidence="2">Response regulatory domain-containing protein</fullName>
    </recommendedName>
</protein>
<dbReference type="PROSITE" id="PS50110">
    <property type="entry name" value="RESPONSE_REGULATORY"/>
    <property type="match status" value="1"/>
</dbReference>
<dbReference type="InterPro" id="IPR052048">
    <property type="entry name" value="ST_Response_Regulator"/>
</dbReference>
<dbReference type="Proteomes" id="UP000075391">
    <property type="component" value="Unassembled WGS sequence"/>
</dbReference>
<proteinExistence type="predicted"/>
<dbReference type="PANTHER" id="PTHR43228:SF1">
    <property type="entry name" value="TWO-COMPONENT RESPONSE REGULATOR ARR22"/>
    <property type="match status" value="1"/>
</dbReference>
<comment type="caution">
    <text evidence="3">The sequence shown here is derived from an EMBL/GenBank/DDBJ whole genome shotgun (WGS) entry which is preliminary data.</text>
</comment>
<dbReference type="InterPro" id="IPR001789">
    <property type="entry name" value="Sig_transdc_resp-reg_receiver"/>
</dbReference>
<dbReference type="InterPro" id="IPR011006">
    <property type="entry name" value="CheY-like_superfamily"/>
</dbReference>
<reference evidence="3 4" key="1">
    <citation type="submission" date="2016-03" db="EMBL/GenBank/DDBJ databases">
        <authorList>
            <person name="Ploux O."/>
        </authorList>
    </citation>
    <scope>NUCLEOTIDE SEQUENCE [LARGE SCALE GENOMIC DNA]</scope>
    <source>
        <strain evidence="3 4">BER2</strain>
    </source>
</reference>
<evidence type="ECO:0000313" key="3">
    <source>
        <dbReference type="EMBL" id="KYG70894.1"/>
    </source>
</evidence>
<evidence type="ECO:0000259" key="2">
    <source>
        <dbReference type="PROSITE" id="PS50110"/>
    </source>
</evidence>
<dbReference type="Gene3D" id="3.40.50.2300">
    <property type="match status" value="1"/>
</dbReference>
<dbReference type="SUPFAM" id="SSF52172">
    <property type="entry name" value="CheY-like"/>
    <property type="match status" value="1"/>
</dbReference>
<dbReference type="SMART" id="SM00448">
    <property type="entry name" value="REC"/>
    <property type="match status" value="1"/>
</dbReference>
<dbReference type="Pfam" id="PF00072">
    <property type="entry name" value="Response_reg"/>
    <property type="match status" value="1"/>
</dbReference>
<accession>A0A150WWR2</accession>
<dbReference type="OrthoDB" id="9808843at2"/>
<gene>
    <name evidence="3" type="ORF">AZI85_00415</name>
</gene>
<dbReference type="GO" id="GO:0000160">
    <property type="term" value="P:phosphorelay signal transduction system"/>
    <property type="evidence" value="ECO:0007669"/>
    <property type="project" value="InterPro"/>
</dbReference>
<evidence type="ECO:0000256" key="1">
    <source>
        <dbReference type="PROSITE-ProRule" id="PRU00169"/>
    </source>
</evidence>